<accession>A0A1H8QP24</accession>
<evidence type="ECO:0000313" key="3">
    <source>
        <dbReference type="EMBL" id="SEO55942.1"/>
    </source>
</evidence>
<protein>
    <submittedName>
        <fullName evidence="3">Putative endonuclease</fullName>
    </submittedName>
</protein>
<dbReference type="PANTHER" id="PTHR34477:SF5">
    <property type="entry name" value="BSL5627 PROTEIN"/>
    <property type="match status" value="1"/>
</dbReference>
<keyword evidence="3" id="KW-0378">Hydrolase</keyword>
<dbReference type="PROSITE" id="PS50164">
    <property type="entry name" value="GIY_YIG"/>
    <property type="match status" value="1"/>
</dbReference>
<dbReference type="EMBL" id="FOCL01000009">
    <property type="protein sequence ID" value="SEO55942.1"/>
    <property type="molecule type" value="Genomic_DNA"/>
</dbReference>
<dbReference type="AlphaFoldDB" id="A0A1H8QP24"/>
<name>A0A1H8QP24_9SPHI</name>
<dbReference type="OrthoDB" id="677560at2"/>
<keyword evidence="3" id="KW-0255">Endonuclease</keyword>
<dbReference type="RefSeq" id="WP_091216494.1">
    <property type="nucleotide sequence ID" value="NZ_FOCL01000009.1"/>
</dbReference>
<dbReference type="InterPro" id="IPR050190">
    <property type="entry name" value="UPF0213_domain"/>
</dbReference>
<sequence length="80" mass="9687">MYFAYILFSPERNKYYIGSCQDIEDRIRKHNTNHNGFTGKTGDWVLKWKEQHLDKASALKREKQIKNWKSRIMIEKLIRA</sequence>
<feature type="domain" description="GIY-YIG" evidence="2">
    <location>
        <begin position="1"/>
        <end position="76"/>
    </location>
</feature>
<keyword evidence="4" id="KW-1185">Reference proteome</keyword>
<reference evidence="4" key="1">
    <citation type="submission" date="2016-10" db="EMBL/GenBank/DDBJ databases">
        <authorList>
            <person name="Varghese N."/>
            <person name="Submissions S."/>
        </authorList>
    </citation>
    <scope>NUCLEOTIDE SEQUENCE [LARGE SCALE GENOMIC DNA]</scope>
    <source>
        <strain evidence="4">Gh-48</strain>
    </source>
</reference>
<gene>
    <name evidence="3" type="ORF">SAMN05192574_10985</name>
</gene>
<dbReference type="InterPro" id="IPR000305">
    <property type="entry name" value="GIY-YIG_endonuc"/>
</dbReference>
<keyword evidence="3" id="KW-0540">Nuclease</keyword>
<evidence type="ECO:0000259" key="2">
    <source>
        <dbReference type="PROSITE" id="PS50164"/>
    </source>
</evidence>
<dbReference type="Proteomes" id="UP000198942">
    <property type="component" value="Unassembled WGS sequence"/>
</dbReference>
<comment type="similarity">
    <text evidence="1">Belongs to the UPF0213 family.</text>
</comment>
<dbReference type="SUPFAM" id="SSF82771">
    <property type="entry name" value="GIY-YIG endonuclease"/>
    <property type="match status" value="1"/>
</dbReference>
<evidence type="ECO:0000313" key="4">
    <source>
        <dbReference type="Proteomes" id="UP000198942"/>
    </source>
</evidence>
<proteinExistence type="inferred from homology"/>
<dbReference type="CDD" id="cd10449">
    <property type="entry name" value="GIY-YIG_SLX1_like"/>
    <property type="match status" value="1"/>
</dbReference>
<dbReference type="Gene3D" id="3.40.1440.10">
    <property type="entry name" value="GIY-YIG endonuclease"/>
    <property type="match status" value="1"/>
</dbReference>
<dbReference type="PANTHER" id="PTHR34477">
    <property type="entry name" value="UPF0213 PROTEIN YHBQ"/>
    <property type="match status" value="1"/>
</dbReference>
<dbReference type="GO" id="GO:0004519">
    <property type="term" value="F:endonuclease activity"/>
    <property type="evidence" value="ECO:0007669"/>
    <property type="project" value="UniProtKB-KW"/>
</dbReference>
<evidence type="ECO:0000256" key="1">
    <source>
        <dbReference type="ARBA" id="ARBA00007435"/>
    </source>
</evidence>
<dbReference type="STRING" id="551995.SAMN05192574_10985"/>
<dbReference type="InterPro" id="IPR035901">
    <property type="entry name" value="GIY-YIG_endonuc_sf"/>
</dbReference>
<dbReference type="Pfam" id="PF01541">
    <property type="entry name" value="GIY-YIG"/>
    <property type="match status" value="1"/>
</dbReference>
<organism evidence="3 4">
    <name type="scientific">Mucilaginibacter gossypiicola</name>
    <dbReference type="NCBI Taxonomy" id="551995"/>
    <lineage>
        <taxon>Bacteria</taxon>
        <taxon>Pseudomonadati</taxon>
        <taxon>Bacteroidota</taxon>
        <taxon>Sphingobacteriia</taxon>
        <taxon>Sphingobacteriales</taxon>
        <taxon>Sphingobacteriaceae</taxon>
        <taxon>Mucilaginibacter</taxon>
    </lineage>
</organism>